<dbReference type="AlphaFoldDB" id="A0A520KRD7"/>
<dbReference type="CDD" id="cd00756">
    <property type="entry name" value="MoaE"/>
    <property type="match status" value="1"/>
</dbReference>
<accession>A0A520KRD7</accession>
<reference evidence="1 2" key="1">
    <citation type="journal article" date="2019" name="Nat. Microbiol.">
        <title>Wide diversity of methane and short-chain alkane metabolisms in uncultured archaea.</title>
        <authorList>
            <person name="Borrel G."/>
            <person name="Adam P.S."/>
            <person name="McKay L.J."/>
            <person name="Chen L.X."/>
            <person name="Sierra-Garcia I.N."/>
            <person name="Sieber C.M."/>
            <person name="Letourneur Q."/>
            <person name="Ghozlane A."/>
            <person name="Andersen G.L."/>
            <person name="Li W.J."/>
            <person name="Hallam S.J."/>
            <person name="Muyzer G."/>
            <person name="de Oliveira V.M."/>
            <person name="Inskeep W.P."/>
            <person name="Banfield J.F."/>
            <person name="Gribaldo S."/>
        </authorList>
    </citation>
    <scope>NUCLEOTIDE SEQUENCE [LARGE SCALE GENOMIC DNA]</scope>
    <source>
        <strain evidence="1">NM1a</strain>
    </source>
</reference>
<dbReference type="EMBL" id="RXIF01000010">
    <property type="protein sequence ID" value="RZN64141.1"/>
    <property type="molecule type" value="Genomic_DNA"/>
</dbReference>
<dbReference type="GO" id="GO:0006777">
    <property type="term" value="P:Mo-molybdopterin cofactor biosynthetic process"/>
    <property type="evidence" value="ECO:0007669"/>
    <property type="project" value="InterPro"/>
</dbReference>
<comment type="caution">
    <text evidence="1">The sequence shown here is derived from an EMBL/GenBank/DDBJ whole genome shotgun (WGS) entry which is preliminary data.</text>
</comment>
<dbReference type="Gene3D" id="3.90.1170.40">
    <property type="entry name" value="Molybdopterin biosynthesis MoaE subunit"/>
    <property type="match status" value="1"/>
</dbReference>
<dbReference type="InterPro" id="IPR036563">
    <property type="entry name" value="MoaE_sf"/>
</dbReference>
<evidence type="ECO:0000313" key="1">
    <source>
        <dbReference type="EMBL" id="RZN64141.1"/>
    </source>
</evidence>
<name>A0A520KRD7_METT2</name>
<gene>
    <name evidence="1" type="ORF">EF806_05870</name>
</gene>
<organism evidence="1 2">
    <name type="scientific">Methanoliparum thermophilum</name>
    <dbReference type="NCBI Taxonomy" id="2491083"/>
    <lineage>
        <taxon>Archaea</taxon>
        <taxon>Methanobacteriati</taxon>
        <taxon>Methanobacteriota</taxon>
        <taxon>Candidatus Methanoliparia</taxon>
        <taxon>Candidatus Methanoliparales</taxon>
        <taxon>Candidatus Methanoliparaceae</taxon>
        <taxon>Candidatus Methanoliparum</taxon>
    </lineage>
</organism>
<protein>
    <submittedName>
        <fullName evidence="1">Molybdenum cofactor biosynthesis protein MoaE</fullName>
    </submittedName>
</protein>
<proteinExistence type="predicted"/>
<dbReference type="SUPFAM" id="SSF54690">
    <property type="entry name" value="Molybdopterin synthase subunit MoaE"/>
    <property type="match status" value="1"/>
</dbReference>
<sequence length="123" mass="14162">MIKIQREDFSIDDVINTMKKRSIGGFAIWLGVVRDDNIKGLRITPIDLTEKVFNEIEEEAFKRFDVELIKIIHRIGDLLIGENLLLIVCGAPHRRGALNACTFILEEIKKRFPFKKEEIPKGV</sequence>
<dbReference type="Proteomes" id="UP000317158">
    <property type="component" value="Unassembled WGS sequence"/>
</dbReference>
<dbReference type="PANTHER" id="PTHR23404">
    <property type="entry name" value="MOLYBDOPTERIN SYNTHASE RELATED"/>
    <property type="match status" value="1"/>
</dbReference>
<dbReference type="Pfam" id="PF02391">
    <property type="entry name" value="MoaE"/>
    <property type="match status" value="1"/>
</dbReference>
<dbReference type="InterPro" id="IPR003448">
    <property type="entry name" value="Mopterin_biosynth_MoaE"/>
</dbReference>
<evidence type="ECO:0000313" key="2">
    <source>
        <dbReference type="Proteomes" id="UP000317158"/>
    </source>
</evidence>